<evidence type="ECO:0000256" key="3">
    <source>
        <dbReference type="SAM" id="MobiDB-lite"/>
    </source>
</evidence>
<dbReference type="GO" id="GO:0016567">
    <property type="term" value="P:protein ubiquitination"/>
    <property type="evidence" value="ECO:0007669"/>
    <property type="project" value="UniProtKB-UniPathway"/>
</dbReference>
<dbReference type="GO" id="GO:0031146">
    <property type="term" value="P:SCF-dependent proteasomal ubiquitin-dependent protein catabolic process"/>
    <property type="evidence" value="ECO:0007669"/>
    <property type="project" value="TreeGrafter"/>
</dbReference>
<proteinExistence type="predicted"/>
<sequence>MKLLPEYENMVYRDIYVHLLHPYRHILGLWQPLIGPYGGLLNVVVDGLFIFGWMYLPPHDPCVRDPMRRKPLFRVHLWERHRAEVECMYGHSGPHRGYIRVHKKDEFSTKCIQTDFHRMSGGRQEEFRTWLQDEWGKTLEEIFIEHTQELILMKFIYTSQYDNCLTYKRIFLPPERPDAPLPPGLFKGAYGSHGLEIVMLSVCGRRARVTKITGDPNVPAGQLTLDVDLSLPLAPSSLEQQSNIEELSRIVNSIWEREREREATAGERRPAAGRGEAEPEGAGGGDLPEEEEGGGDAPEVAEGGGDARP</sequence>
<evidence type="ECO:0000256" key="1">
    <source>
        <dbReference type="ARBA" id="ARBA00004906"/>
    </source>
</evidence>
<reference evidence="4" key="1">
    <citation type="submission" date="2025-08" db="UniProtKB">
        <authorList>
            <consortium name="Ensembl"/>
        </authorList>
    </citation>
    <scope>IDENTIFICATION</scope>
</reference>
<dbReference type="OMA" id="RAEVECM"/>
<dbReference type="Ensembl" id="ENSPMAT00000001944.1">
    <property type="protein sequence ID" value="ENSPMAP00000001934.1"/>
    <property type="gene ID" value="ENSPMAG00000001766.1"/>
</dbReference>
<dbReference type="PANTHER" id="PTHR10706">
    <property type="entry name" value="F-BOX FAMILY PROTEIN"/>
    <property type="match status" value="1"/>
</dbReference>
<comment type="pathway">
    <text evidence="1">Protein modification; protein ubiquitination.</text>
</comment>
<dbReference type="GeneTree" id="ENSGT00390000001368"/>
<dbReference type="PANTHER" id="PTHR10706:SF130">
    <property type="entry name" value="F-BOX ONLY PROTEIN 31"/>
    <property type="match status" value="1"/>
</dbReference>
<dbReference type="Pfam" id="PF12014">
    <property type="entry name" value="Cyclin_D1_bind"/>
    <property type="match status" value="1"/>
</dbReference>
<dbReference type="GO" id="GO:0019005">
    <property type="term" value="C:SCF ubiquitin ligase complex"/>
    <property type="evidence" value="ECO:0007669"/>
    <property type="project" value="TreeGrafter"/>
</dbReference>
<evidence type="ECO:0000256" key="2">
    <source>
        <dbReference type="ARBA" id="ARBA00022786"/>
    </source>
</evidence>
<dbReference type="UniPathway" id="UPA00143"/>
<dbReference type="HOGENOM" id="CLU_901797_0_0_1"/>
<dbReference type="AlphaFoldDB" id="S4R9Q3"/>
<reference evidence="4" key="2">
    <citation type="submission" date="2025-09" db="UniProtKB">
        <authorList>
            <consortium name="Ensembl"/>
        </authorList>
    </citation>
    <scope>IDENTIFICATION</scope>
</reference>
<keyword evidence="2" id="KW-0833">Ubl conjugation pathway</keyword>
<dbReference type="STRING" id="7757.ENSPMAP00000001934"/>
<evidence type="ECO:0000313" key="4">
    <source>
        <dbReference type="Ensembl" id="ENSPMAP00000001934.1"/>
    </source>
</evidence>
<protein>
    <submittedName>
        <fullName evidence="4">F-box protein 31</fullName>
    </submittedName>
</protein>
<organism evidence="4">
    <name type="scientific">Petromyzon marinus</name>
    <name type="common">Sea lamprey</name>
    <dbReference type="NCBI Taxonomy" id="7757"/>
    <lineage>
        <taxon>Eukaryota</taxon>
        <taxon>Metazoa</taxon>
        <taxon>Chordata</taxon>
        <taxon>Craniata</taxon>
        <taxon>Vertebrata</taxon>
        <taxon>Cyclostomata</taxon>
        <taxon>Hyperoartia</taxon>
        <taxon>Petromyzontiformes</taxon>
        <taxon>Petromyzontidae</taxon>
        <taxon>Petromyzon</taxon>
    </lineage>
</organism>
<dbReference type="InterPro" id="IPR045048">
    <property type="entry name" value="FBXO31/39"/>
</dbReference>
<accession>S4R9Q3</accession>
<name>S4R9Q3_PETMA</name>
<feature type="compositionally biased region" description="Basic and acidic residues" evidence="3">
    <location>
        <begin position="259"/>
        <end position="270"/>
    </location>
</feature>
<feature type="region of interest" description="Disordered" evidence="3">
    <location>
        <begin position="259"/>
        <end position="309"/>
    </location>
</feature>